<accession>A0A178ZE64</accession>
<feature type="domain" description="DUF7708" evidence="4">
    <location>
        <begin position="75"/>
        <end position="218"/>
    </location>
</feature>
<keyword evidence="7" id="KW-1185">Reference proteome</keyword>
<gene>
    <name evidence="6" type="ORF">AYL99_08489</name>
</gene>
<name>A0A178ZE64_9EURO</name>
<evidence type="ECO:0000256" key="2">
    <source>
        <dbReference type="PROSITE-ProRule" id="PRU00023"/>
    </source>
</evidence>
<feature type="domain" description="GPI inositol-deacylase winged helix" evidence="3">
    <location>
        <begin position="549"/>
        <end position="630"/>
    </location>
</feature>
<keyword evidence="1" id="KW-0677">Repeat</keyword>
<dbReference type="AlphaFoldDB" id="A0A178ZE64"/>
<dbReference type="InterPro" id="IPR027417">
    <property type="entry name" value="P-loop_NTPase"/>
</dbReference>
<evidence type="ECO:0000313" key="7">
    <source>
        <dbReference type="Proteomes" id="UP000078343"/>
    </source>
</evidence>
<dbReference type="Pfam" id="PF24883">
    <property type="entry name" value="NPHP3_N"/>
    <property type="match status" value="1"/>
</dbReference>
<dbReference type="PROSITE" id="PS50297">
    <property type="entry name" value="ANK_REP_REGION"/>
    <property type="match status" value="3"/>
</dbReference>
<dbReference type="Pfam" id="PF24809">
    <property type="entry name" value="DUF7708"/>
    <property type="match status" value="1"/>
</dbReference>
<dbReference type="InterPro" id="IPR056125">
    <property type="entry name" value="DUF7708"/>
</dbReference>
<dbReference type="SUPFAM" id="SSF48403">
    <property type="entry name" value="Ankyrin repeat"/>
    <property type="match status" value="1"/>
</dbReference>
<dbReference type="EMBL" id="LVYI01000007">
    <property type="protein sequence ID" value="OAP57751.1"/>
    <property type="molecule type" value="Genomic_DNA"/>
</dbReference>
<evidence type="ECO:0000313" key="6">
    <source>
        <dbReference type="EMBL" id="OAP57751.1"/>
    </source>
</evidence>
<dbReference type="PROSITE" id="PS50088">
    <property type="entry name" value="ANK_REPEAT"/>
    <property type="match status" value="3"/>
</dbReference>
<dbReference type="InterPro" id="IPR054471">
    <property type="entry name" value="GPIID_WHD"/>
</dbReference>
<dbReference type="InterPro" id="IPR002110">
    <property type="entry name" value="Ankyrin_rpt"/>
</dbReference>
<dbReference type="InterPro" id="IPR056884">
    <property type="entry name" value="NPHP3-like_N"/>
</dbReference>
<proteinExistence type="predicted"/>
<dbReference type="RefSeq" id="XP_018691118.1">
    <property type="nucleotide sequence ID" value="XM_018839997.1"/>
</dbReference>
<feature type="repeat" description="ANK" evidence="2">
    <location>
        <begin position="1068"/>
        <end position="1096"/>
    </location>
</feature>
<keyword evidence="2" id="KW-0040">ANK repeat</keyword>
<dbReference type="SUPFAM" id="SSF52540">
    <property type="entry name" value="P-loop containing nucleoside triphosphate hydrolases"/>
    <property type="match status" value="1"/>
</dbReference>
<evidence type="ECO:0000259" key="4">
    <source>
        <dbReference type="Pfam" id="PF24809"/>
    </source>
</evidence>
<feature type="domain" description="Nephrocystin 3-like N-terminal" evidence="5">
    <location>
        <begin position="280"/>
        <end position="433"/>
    </location>
</feature>
<dbReference type="PANTHER" id="PTHR10039:SF10">
    <property type="entry name" value="NACHT DOMAIN-CONTAINING PROTEIN"/>
    <property type="match status" value="1"/>
</dbReference>
<dbReference type="STRING" id="1367422.A0A178ZE64"/>
<dbReference type="PANTHER" id="PTHR10039">
    <property type="entry name" value="AMELOGENIN"/>
    <property type="match status" value="1"/>
</dbReference>
<evidence type="ECO:0000259" key="3">
    <source>
        <dbReference type="Pfam" id="PF22939"/>
    </source>
</evidence>
<dbReference type="Pfam" id="PF22939">
    <property type="entry name" value="WHD_GPIID"/>
    <property type="match status" value="1"/>
</dbReference>
<sequence>MALVVQAAGPLKPNIRLAQALSEFEAILNDDDKKLFRTWREGRPPAVSDVMKLTAEIDRHNGRSMKRRCYGPRLTSILGAVQQFSSAVDVIIGGTQSTIATSIWGVLRMTLQTTVQFGSYFDNLSALFMRIGRFSPRYEQYGAMYPKSSRLQDALFDYFRTVVQVCNKAVLFIRKGTMAQISAAILNPFNSEFGPLELDLSTTAETIREEASLAFQQELTLDKREASSFRAWLLSKASKKTEQARVFRAHQAKFQLLNSCSTYDHEAAWKRARKVGESSRLFDQAAYRDWLQSTVSSVLWVTGILGSGKTVLTASVVQELSIKFPDALVCYLFCSHDDAESLKAKTIIGSLARQLLSSLNPDVFGSIDTTKPGLLGTDEIVAHLLGLLPQNEQIFVIVDGLDECNETELDRLFDCLDRFLKSNHRFHVFCSSRLDIHTKYRTALQPRHHLPLPMHNPEIAQYIDSALEDRLEKGSLCLGDPDIILTIRQALLEGSHGMFLWVVFQLDSICAELTDEDILNALESLPRDLPETFARVLRKLAEKKTTNIATCKKIFAIVAAAHRPLTLYELREAMGVVPGDTEWSPRRLINDICIAVNGCGSLLLIDEEDSAVRFTHHSVKQYLLSDPQDASTRHFHVEGPEADLSIGEICVTYLNYNVFNSTLVKMSNRAILQPQDITASIIERTLPQAAGSKLALKLLKRNAVRDFDVKARIREMAPQEQRQQDYPFLPYAKTFWLFHTRKFETGRQATYKLWLRLLLNSVKIVKLPWGAVPSAEAEGEEEKVLEWALANEHEALVRETTSRIAKSDVVQPVGGLLSMCRENKYLQDVGRTRTARLWEKYLGNETAFSMLVESGLSVDERYYDGNTLLMKAITRQQTHAVKRFLERTDLGVNTKNDSGLTALSIAAMYGDEEMTKLLLACGDIEVNSEDEQGWTALKHAMYHGHHGIADMLLDRGALDLNSQDGSRPTKLHWAAMSLSKEEAAPILGSREFDFNAPDPHGTTILMYAIMKGYTENLRLLLSRGDVDLNLRDECGRTALHFATSGAAHNCLLSLLERGDVDTEIRDIDGRTPLDIAIESKNMEAIRLLKDRGPEVT</sequence>
<feature type="repeat" description="ANK" evidence="2">
    <location>
        <begin position="898"/>
        <end position="922"/>
    </location>
</feature>
<dbReference type="Pfam" id="PF12796">
    <property type="entry name" value="Ank_2"/>
    <property type="match status" value="2"/>
</dbReference>
<evidence type="ECO:0000256" key="1">
    <source>
        <dbReference type="ARBA" id="ARBA00022737"/>
    </source>
</evidence>
<dbReference type="SMART" id="SM00248">
    <property type="entry name" value="ANK"/>
    <property type="match status" value="6"/>
</dbReference>
<feature type="repeat" description="ANK" evidence="2">
    <location>
        <begin position="1000"/>
        <end position="1024"/>
    </location>
</feature>
<organism evidence="6 7">
    <name type="scientific">Fonsecaea erecta</name>
    <dbReference type="NCBI Taxonomy" id="1367422"/>
    <lineage>
        <taxon>Eukaryota</taxon>
        <taxon>Fungi</taxon>
        <taxon>Dikarya</taxon>
        <taxon>Ascomycota</taxon>
        <taxon>Pezizomycotina</taxon>
        <taxon>Eurotiomycetes</taxon>
        <taxon>Chaetothyriomycetidae</taxon>
        <taxon>Chaetothyriales</taxon>
        <taxon>Herpotrichiellaceae</taxon>
        <taxon>Fonsecaea</taxon>
    </lineage>
</organism>
<comment type="caution">
    <text evidence="6">The sequence shown here is derived from an EMBL/GenBank/DDBJ whole genome shotgun (WGS) entry which is preliminary data.</text>
</comment>
<protein>
    <submittedName>
        <fullName evidence="6">Uncharacterized protein</fullName>
    </submittedName>
</protein>
<dbReference type="GeneID" id="30012657"/>
<evidence type="ECO:0000259" key="5">
    <source>
        <dbReference type="Pfam" id="PF24883"/>
    </source>
</evidence>
<dbReference type="Gene3D" id="1.25.40.20">
    <property type="entry name" value="Ankyrin repeat-containing domain"/>
    <property type="match status" value="1"/>
</dbReference>
<reference evidence="6 7" key="1">
    <citation type="submission" date="2016-04" db="EMBL/GenBank/DDBJ databases">
        <title>Draft genome of Fonsecaea erecta CBS 125763.</title>
        <authorList>
            <person name="Weiss V.A."/>
            <person name="Vicente V.A."/>
            <person name="Raittz R.T."/>
            <person name="Moreno L.F."/>
            <person name="De Souza E.M."/>
            <person name="Pedrosa F.O."/>
            <person name="Steffens M.B."/>
            <person name="Faoro H."/>
            <person name="Tadra-Sfeir M.Z."/>
            <person name="Najafzadeh M.J."/>
            <person name="Felipe M.S."/>
            <person name="Teixeira M."/>
            <person name="Sun J."/>
            <person name="Xi L."/>
            <person name="Gomes R."/>
            <person name="De Azevedo C.M."/>
            <person name="Salgado C.G."/>
            <person name="Da Silva M.B."/>
            <person name="Nascimento M.F."/>
            <person name="Queiroz-Telles F."/>
            <person name="Attili D.S."/>
            <person name="Gorbushina A."/>
        </authorList>
    </citation>
    <scope>NUCLEOTIDE SEQUENCE [LARGE SCALE GENOMIC DNA]</scope>
    <source>
        <strain evidence="6 7">CBS 125763</strain>
    </source>
</reference>
<dbReference type="Gene3D" id="3.40.50.300">
    <property type="entry name" value="P-loop containing nucleotide triphosphate hydrolases"/>
    <property type="match status" value="1"/>
</dbReference>
<dbReference type="InterPro" id="IPR036770">
    <property type="entry name" value="Ankyrin_rpt-contain_sf"/>
</dbReference>
<dbReference type="OrthoDB" id="7464126at2759"/>
<dbReference type="Proteomes" id="UP000078343">
    <property type="component" value="Unassembled WGS sequence"/>
</dbReference>